<dbReference type="Proteomes" id="UP000184603">
    <property type="component" value="Unassembled WGS sequence"/>
</dbReference>
<accession>A0A1M7Y617</accession>
<dbReference type="InterPro" id="IPR005358">
    <property type="entry name" value="Puta_zinc/iron-chelating_dom"/>
</dbReference>
<reference evidence="1 2" key="1">
    <citation type="submission" date="2016-12" db="EMBL/GenBank/DDBJ databases">
        <authorList>
            <person name="Song W.-J."/>
            <person name="Kurnit D.M."/>
        </authorList>
    </citation>
    <scope>NUCLEOTIDE SEQUENCE [LARGE SCALE GENOMIC DNA]</scope>
    <source>
        <strain evidence="1 2">DSM 18488</strain>
    </source>
</reference>
<organism evidence="1 2">
    <name type="scientific">Desulfopila aestuarii DSM 18488</name>
    <dbReference type="NCBI Taxonomy" id="1121416"/>
    <lineage>
        <taxon>Bacteria</taxon>
        <taxon>Pseudomonadati</taxon>
        <taxon>Thermodesulfobacteriota</taxon>
        <taxon>Desulfobulbia</taxon>
        <taxon>Desulfobulbales</taxon>
        <taxon>Desulfocapsaceae</taxon>
        <taxon>Desulfopila</taxon>
    </lineage>
</organism>
<dbReference type="PANTHER" id="PTHR35866:SF1">
    <property type="entry name" value="YKGJ FAMILY CYSTEINE CLUSTER PROTEIN"/>
    <property type="match status" value="1"/>
</dbReference>
<dbReference type="OrthoDB" id="9780934at2"/>
<dbReference type="Pfam" id="PF03692">
    <property type="entry name" value="CxxCxxCC"/>
    <property type="match status" value="1"/>
</dbReference>
<dbReference type="PANTHER" id="PTHR35866">
    <property type="entry name" value="PUTATIVE-RELATED"/>
    <property type="match status" value="1"/>
</dbReference>
<dbReference type="STRING" id="1121416.SAMN02745220_02070"/>
<gene>
    <name evidence="1" type="ORF">SAMN02745220_02070</name>
</gene>
<evidence type="ECO:0000313" key="2">
    <source>
        <dbReference type="Proteomes" id="UP000184603"/>
    </source>
</evidence>
<evidence type="ECO:0000313" key="1">
    <source>
        <dbReference type="EMBL" id="SHO47958.1"/>
    </source>
</evidence>
<sequence length="145" mass="16608">MTSTRLEQGILNTIFHECRQCGTCCRKYRKIALREEEVPFIEKMGGHVGVDLNMKAIFEKGLEEASREARASGKMYMIHPDDKGCVFLMRLNGQYRCKIYNYRPKTCRGFRCNMADDSFLSLFGSDATSLLGQDSFGQPVDRKSR</sequence>
<dbReference type="RefSeq" id="WP_073613360.1">
    <property type="nucleotide sequence ID" value="NZ_FRFE01000008.1"/>
</dbReference>
<name>A0A1M7Y617_9BACT</name>
<proteinExistence type="predicted"/>
<protein>
    <submittedName>
        <fullName evidence="1">Putative zinc-or iron-chelating domain-containing protein</fullName>
    </submittedName>
</protein>
<dbReference type="AlphaFoldDB" id="A0A1M7Y617"/>
<keyword evidence="2" id="KW-1185">Reference proteome</keyword>
<dbReference type="EMBL" id="FRFE01000008">
    <property type="protein sequence ID" value="SHO47958.1"/>
    <property type="molecule type" value="Genomic_DNA"/>
</dbReference>